<reference evidence="1 2" key="1">
    <citation type="submission" date="2024-12" db="EMBL/GenBank/DDBJ databases">
        <title>The unique morphological basis and parallel evolutionary history of personate flowers in Penstemon.</title>
        <authorList>
            <person name="Depatie T.H."/>
            <person name="Wessinger C.A."/>
        </authorList>
    </citation>
    <scope>NUCLEOTIDE SEQUENCE [LARGE SCALE GENOMIC DNA]</scope>
    <source>
        <strain evidence="1">WTNN_2</strain>
        <tissue evidence="1">Leaf</tissue>
    </source>
</reference>
<evidence type="ECO:0000313" key="1">
    <source>
        <dbReference type="EMBL" id="KAL3814490.1"/>
    </source>
</evidence>
<keyword evidence="2" id="KW-1185">Reference proteome</keyword>
<comment type="caution">
    <text evidence="1">The sequence shown here is derived from an EMBL/GenBank/DDBJ whole genome shotgun (WGS) entry which is preliminary data.</text>
</comment>
<gene>
    <name evidence="1" type="ORF">ACJIZ3_015758</name>
</gene>
<dbReference type="Proteomes" id="UP001634393">
    <property type="component" value="Unassembled WGS sequence"/>
</dbReference>
<organism evidence="1 2">
    <name type="scientific">Penstemon smallii</name>
    <dbReference type="NCBI Taxonomy" id="265156"/>
    <lineage>
        <taxon>Eukaryota</taxon>
        <taxon>Viridiplantae</taxon>
        <taxon>Streptophyta</taxon>
        <taxon>Embryophyta</taxon>
        <taxon>Tracheophyta</taxon>
        <taxon>Spermatophyta</taxon>
        <taxon>Magnoliopsida</taxon>
        <taxon>eudicotyledons</taxon>
        <taxon>Gunneridae</taxon>
        <taxon>Pentapetalae</taxon>
        <taxon>asterids</taxon>
        <taxon>lamiids</taxon>
        <taxon>Lamiales</taxon>
        <taxon>Plantaginaceae</taxon>
        <taxon>Cheloneae</taxon>
        <taxon>Penstemon</taxon>
    </lineage>
</organism>
<dbReference type="AlphaFoldDB" id="A0ABD3RND3"/>
<sequence>MALARLIFGREENSSGTCFIETLLDLSWSRKPELPWKDDDDFNHNQAQVIKYPDESTIKDNSKYNVQVGKKEEEEEEEEAASHFLECMMLTTSERCSSLNSGGNSTRNLSLRSPLLPLSLGLGMPCPGMIFSYPGNIMSSMLRFISPPPNRGTEIVHPVRA</sequence>
<accession>A0ABD3RND3</accession>
<proteinExistence type="predicted"/>
<evidence type="ECO:0000313" key="2">
    <source>
        <dbReference type="Proteomes" id="UP001634393"/>
    </source>
</evidence>
<dbReference type="EMBL" id="JBJXBP010000008">
    <property type="protein sequence ID" value="KAL3814490.1"/>
    <property type="molecule type" value="Genomic_DNA"/>
</dbReference>
<protein>
    <submittedName>
        <fullName evidence="1">Uncharacterized protein</fullName>
    </submittedName>
</protein>
<name>A0ABD3RND3_9LAMI</name>